<dbReference type="AlphaFoldDB" id="A0A8H6YIF4"/>
<evidence type="ECO:0000313" key="3">
    <source>
        <dbReference type="Proteomes" id="UP000623467"/>
    </source>
</evidence>
<dbReference type="PROSITE" id="PS50048">
    <property type="entry name" value="ZN2_CY6_FUNGAL_2"/>
    <property type="match status" value="1"/>
</dbReference>
<dbReference type="GO" id="GO:0008270">
    <property type="term" value="F:zinc ion binding"/>
    <property type="evidence" value="ECO:0007669"/>
    <property type="project" value="InterPro"/>
</dbReference>
<name>A0A8H6YIF4_9AGAR</name>
<gene>
    <name evidence="2" type="ORF">MSAN_01226700</name>
</gene>
<accession>A0A8H6YIF4</accession>
<feature type="domain" description="Zn(2)-C6 fungal-type" evidence="1">
    <location>
        <begin position="15"/>
        <end position="47"/>
    </location>
</feature>
<evidence type="ECO:0000313" key="2">
    <source>
        <dbReference type="EMBL" id="KAF7358866.1"/>
    </source>
</evidence>
<keyword evidence="3" id="KW-1185">Reference proteome</keyword>
<organism evidence="2 3">
    <name type="scientific">Mycena sanguinolenta</name>
    <dbReference type="NCBI Taxonomy" id="230812"/>
    <lineage>
        <taxon>Eukaryota</taxon>
        <taxon>Fungi</taxon>
        <taxon>Dikarya</taxon>
        <taxon>Basidiomycota</taxon>
        <taxon>Agaricomycotina</taxon>
        <taxon>Agaricomycetes</taxon>
        <taxon>Agaricomycetidae</taxon>
        <taxon>Agaricales</taxon>
        <taxon>Marasmiineae</taxon>
        <taxon>Mycenaceae</taxon>
        <taxon>Mycena</taxon>
    </lineage>
</organism>
<dbReference type="EMBL" id="JACAZH010000009">
    <property type="protein sequence ID" value="KAF7358866.1"/>
    <property type="molecule type" value="Genomic_DNA"/>
</dbReference>
<dbReference type="InterPro" id="IPR036864">
    <property type="entry name" value="Zn2-C6_fun-type_DNA-bd_sf"/>
</dbReference>
<reference evidence="2" key="1">
    <citation type="submission" date="2020-05" db="EMBL/GenBank/DDBJ databases">
        <title>Mycena genomes resolve the evolution of fungal bioluminescence.</title>
        <authorList>
            <person name="Tsai I.J."/>
        </authorList>
    </citation>
    <scope>NUCLEOTIDE SEQUENCE</scope>
    <source>
        <strain evidence="2">160909Yilan</strain>
    </source>
</reference>
<proteinExistence type="predicted"/>
<dbReference type="PROSITE" id="PS00463">
    <property type="entry name" value="ZN2_CY6_FUNGAL_1"/>
    <property type="match status" value="1"/>
</dbReference>
<dbReference type="Proteomes" id="UP000623467">
    <property type="component" value="Unassembled WGS sequence"/>
</dbReference>
<comment type="caution">
    <text evidence="2">The sequence shown here is derived from an EMBL/GenBank/DDBJ whole genome shotgun (WGS) entry which is preliminary data.</text>
</comment>
<protein>
    <submittedName>
        <fullName evidence="2">Zn(2)-C6 fungal-type domain-containing protein</fullName>
    </submittedName>
</protein>
<sequence>MSTERPQKRLKKPPACDSCKARRVLCHPQPDNAPCPRCLEKKILCTTTPVVRGRSRHAVEVHAQPTASTSLVVPSQELSWVVAAPSQYGSALASNGSELNCPPLDPEFVAHCFGCFDFIPQTGHPLINFTGIKDSIRAAAFDVQHLRPQSRVLALCIIAFTSLSSFHESVLGPGPRPQSMEDLPFFLSNPDIRQCGVRRAAACRALRAKAIKDACETGIMFEATEENALSCYFLDCLDQNDTCAPTRAWGGAYMSHVRTLAPRWREQKYTLSEEERWMGFLMAESLFATARRIPMLTMLHDQLLLAGPEASLDSLLKSIESKKQPGLQVLWSSIKPYLFHSVCLARHLYLEINGDYPRLNPLSEVAVVNFLSSLTLLRSVMSLLLASVDSAIGPPPYTRTPIRYNHHSVESAARSCGYGLIIGFVSLVLPFHRELELRFDDEGDLRARERMRLFRTQAREMAVTGLHELACALRYLPPLHHTPMNWRILYPWAEFYVEAAGENKEDLEMIVKELNIMGYSLDVFSSPQVAELIERLGAYLKKTDSSVWRRFLEFCRACGPVSASGTAVDS</sequence>
<dbReference type="OrthoDB" id="3040293at2759"/>
<dbReference type="InterPro" id="IPR001138">
    <property type="entry name" value="Zn2Cys6_DnaBD"/>
</dbReference>
<evidence type="ECO:0000259" key="1">
    <source>
        <dbReference type="PROSITE" id="PS50048"/>
    </source>
</evidence>
<dbReference type="GO" id="GO:0000981">
    <property type="term" value="F:DNA-binding transcription factor activity, RNA polymerase II-specific"/>
    <property type="evidence" value="ECO:0007669"/>
    <property type="project" value="InterPro"/>
</dbReference>
<dbReference type="Gene3D" id="4.10.240.10">
    <property type="entry name" value="Zn(2)-C6 fungal-type DNA-binding domain"/>
    <property type="match status" value="1"/>
</dbReference>
<dbReference type="SUPFAM" id="SSF57701">
    <property type="entry name" value="Zn2/Cys6 DNA-binding domain"/>
    <property type="match status" value="1"/>
</dbReference>